<evidence type="ECO:0000256" key="2">
    <source>
        <dbReference type="SAM" id="SignalP"/>
    </source>
</evidence>
<dbReference type="Proteomes" id="UP000319148">
    <property type="component" value="Unassembled WGS sequence"/>
</dbReference>
<sequence length="204" mass="22032">MSKVLNLFLVISGLFLAGCASSGQGDEPVDGSKYRQDQDGTNYANTYDEKSIMNAASDFLGGGSEALAKLIEKAFKDHGRPNAYIIGTEGSGALVVGLRYGDGTLSHKVEGDSRIYWTGPSIGLDVGGNASRVFALVYNLYDVQEVYQRFPAIEGSFYYIGGLGMNYQQRGDIIIAPIRVGVGLRAGANLGYMNMTKDRTWLPF</sequence>
<dbReference type="InterPro" id="IPR008325">
    <property type="entry name" value="EipA-like"/>
</dbReference>
<accession>A0A501PBE3</accession>
<name>A0A501PBE3_9PROT</name>
<proteinExistence type="predicted"/>
<dbReference type="AlphaFoldDB" id="A0A501PBE3"/>
<evidence type="ECO:0000313" key="4">
    <source>
        <dbReference type="Proteomes" id="UP000319148"/>
    </source>
</evidence>
<dbReference type="OrthoDB" id="9796051at2"/>
<evidence type="ECO:0000256" key="1">
    <source>
        <dbReference type="SAM" id="MobiDB-lite"/>
    </source>
</evidence>
<keyword evidence="4" id="KW-1185">Reference proteome</keyword>
<evidence type="ECO:0000313" key="3">
    <source>
        <dbReference type="EMBL" id="TPD57518.1"/>
    </source>
</evidence>
<reference evidence="4" key="1">
    <citation type="submission" date="2019-06" db="EMBL/GenBank/DDBJ databases">
        <title>The complete genome of Emcibacter congregatus ZYLT.</title>
        <authorList>
            <person name="Zhao Z."/>
        </authorList>
    </citation>
    <scope>NUCLEOTIDE SEQUENCE [LARGE SCALE GENOMIC DNA]</scope>
    <source>
        <strain evidence="4">MCCC 1A06723</strain>
    </source>
</reference>
<feature type="chain" id="PRO_5021225268" evidence="2">
    <location>
        <begin position="23"/>
        <end position="204"/>
    </location>
</feature>
<dbReference type="Pfam" id="PF06577">
    <property type="entry name" value="EipA"/>
    <property type="match status" value="1"/>
</dbReference>
<dbReference type="EMBL" id="VFIY01000018">
    <property type="protein sequence ID" value="TPD57518.1"/>
    <property type="molecule type" value="Genomic_DNA"/>
</dbReference>
<keyword evidence="2" id="KW-0732">Signal</keyword>
<feature type="signal peptide" evidence="2">
    <location>
        <begin position="1"/>
        <end position="22"/>
    </location>
</feature>
<feature type="region of interest" description="Disordered" evidence="1">
    <location>
        <begin position="21"/>
        <end position="41"/>
    </location>
</feature>
<organism evidence="3 4">
    <name type="scientific">Emcibacter nanhaiensis</name>
    <dbReference type="NCBI Taxonomy" id="1505037"/>
    <lineage>
        <taxon>Bacteria</taxon>
        <taxon>Pseudomonadati</taxon>
        <taxon>Pseudomonadota</taxon>
        <taxon>Alphaproteobacteria</taxon>
        <taxon>Emcibacterales</taxon>
        <taxon>Emcibacteraceae</taxon>
        <taxon>Emcibacter</taxon>
    </lineage>
</organism>
<gene>
    <name evidence="3" type="ORF">FIV46_15500</name>
</gene>
<dbReference type="RefSeq" id="WP_139941833.1">
    <property type="nucleotide sequence ID" value="NZ_JBHSYP010000005.1"/>
</dbReference>
<protein>
    <submittedName>
        <fullName evidence="3">DUF1134 domain-containing protein</fullName>
    </submittedName>
</protein>
<dbReference type="PROSITE" id="PS51257">
    <property type="entry name" value="PROKAR_LIPOPROTEIN"/>
    <property type="match status" value="1"/>
</dbReference>
<comment type="caution">
    <text evidence="3">The sequence shown here is derived from an EMBL/GenBank/DDBJ whole genome shotgun (WGS) entry which is preliminary data.</text>
</comment>